<evidence type="ECO:0000313" key="2">
    <source>
        <dbReference type="EMBL" id="APE34016.1"/>
    </source>
</evidence>
<dbReference type="KEGG" id="nsl:BOX37_08565"/>
<dbReference type="InterPro" id="IPR004401">
    <property type="entry name" value="YbaB/EbfC"/>
</dbReference>
<protein>
    <recommendedName>
        <fullName evidence="4">YbaB/EbfC family DNA-binding protein</fullName>
    </recommendedName>
</protein>
<dbReference type="AlphaFoldDB" id="A0A1J0VPP8"/>
<accession>A0A1J0VPP8</accession>
<dbReference type="Proteomes" id="UP000183810">
    <property type="component" value="Chromosome"/>
</dbReference>
<dbReference type="Pfam" id="PF02575">
    <property type="entry name" value="YbaB_DNA_bd"/>
    <property type="match status" value="1"/>
</dbReference>
<reference evidence="2" key="1">
    <citation type="submission" date="2016-11" db="EMBL/GenBank/DDBJ databases">
        <authorList>
            <person name="Jaros S."/>
            <person name="Januszkiewicz K."/>
            <person name="Wedrychowicz H."/>
        </authorList>
    </citation>
    <scope>NUCLEOTIDE SEQUENCE [LARGE SCALE GENOMIC DNA]</scope>
    <source>
        <strain evidence="2">Y48</strain>
    </source>
</reference>
<dbReference type="GO" id="GO:0003677">
    <property type="term" value="F:DNA binding"/>
    <property type="evidence" value="ECO:0007669"/>
    <property type="project" value="InterPro"/>
</dbReference>
<evidence type="ECO:0000313" key="3">
    <source>
        <dbReference type="Proteomes" id="UP000183810"/>
    </source>
</evidence>
<organism evidence="2 3">
    <name type="scientific">Nocardia mangyaensis</name>
    <dbReference type="NCBI Taxonomy" id="2213200"/>
    <lineage>
        <taxon>Bacteria</taxon>
        <taxon>Bacillati</taxon>
        <taxon>Actinomycetota</taxon>
        <taxon>Actinomycetes</taxon>
        <taxon>Mycobacteriales</taxon>
        <taxon>Nocardiaceae</taxon>
        <taxon>Nocardia</taxon>
    </lineage>
</organism>
<gene>
    <name evidence="2" type="ORF">BOX37_08565</name>
</gene>
<name>A0A1J0VPP8_9NOCA</name>
<dbReference type="InterPro" id="IPR036894">
    <property type="entry name" value="YbaB-like_sf"/>
</dbReference>
<keyword evidence="3" id="KW-1185">Reference proteome</keyword>
<sequence>MSALTSTRSTATAADGLIQVHASADGEISVQIDDKLLVLGGAGLSKLITELAAHALRTARTNAQTMLAEFRSDPRVAAAVADTVDAMNGPLPEQSHTFDVTDRPRDEFGRQAAVDERRAGSEDGFSHRNTWGR</sequence>
<evidence type="ECO:0000256" key="1">
    <source>
        <dbReference type="SAM" id="MobiDB-lite"/>
    </source>
</evidence>
<evidence type="ECO:0008006" key="4">
    <source>
        <dbReference type="Google" id="ProtNLM"/>
    </source>
</evidence>
<feature type="region of interest" description="Disordered" evidence="1">
    <location>
        <begin position="87"/>
        <end position="133"/>
    </location>
</feature>
<proteinExistence type="predicted"/>
<dbReference type="Gene3D" id="3.30.1310.10">
    <property type="entry name" value="Nucleoid-associated protein YbaB-like domain"/>
    <property type="match status" value="1"/>
</dbReference>
<dbReference type="EMBL" id="CP018082">
    <property type="protein sequence ID" value="APE34016.1"/>
    <property type="molecule type" value="Genomic_DNA"/>
</dbReference>
<feature type="compositionally biased region" description="Basic and acidic residues" evidence="1">
    <location>
        <begin position="99"/>
        <end position="126"/>
    </location>
</feature>